<dbReference type="OrthoDB" id="289682at2759"/>
<sequence length="618" mass="71502">MQSFNDQQSHSTTLEPSKQLIILCRSFKTRAIFDSMEISTKQFYMFDNDTGEIIDLRTSEIVEYEQIQFQKENAWQDFWKESQLKTLELIKACKQGQFSIVESTLQSQHFVDINAKDSNDQTCLHFACSSGNFQIAYHLIQKGSFLNEQDCDGCTPLMICVKGNLIDIVTLLLYNKANVDRQDFSMNTPLHVALENNSLEIIQILLKYKADPYIKNADNINALQLISNTEQQQIFKQFGYEKQYVIEKLVKSTKESKDQKDSNSSYRQSINRIMKFLGQSVPTNTLQKQTYQARQSVIQIGGQNIGPDSFTYHKELGKGAFGIVYLVKKKDEQNSLYAMKVLRKEKISQKLLPYIQTEKSILSVIDHPFIVKLHYAFQTQHKLFLVMDFCPGGDLTKLLDLKSRLSEQVAKMYTAEIILAIEALHQNKIMYRDLKPQNIIIDNKGHCMLTDFGLAKTDIENENTKSFCGTPAYMAPEVVNRKFYNRSVDWYQLGTITHEMLFGMPPYYSHNREELFENIKNKQLKFPQNNLSKEALSFIQQLLERNPTKRLGAKKDSEEVKAHPWFSDINWDLAINKKLPVPMPSIMNQANQTLQVNFDEDSIIQQRKAVDNWTFISD</sequence>
<dbReference type="GO" id="GO:0004674">
    <property type="term" value="F:protein serine/threonine kinase activity"/>
    <property type="evidence" value="ECO:0000318"/>
    <property type="project" value="GO_Central"/>
</dbReference>
<keyword evidence="2" id="KW-0597">Phosphoprotein</keyword>
<organism evidence="10 11">
    <name type="scientific">Paramecium tetraurelia</name>
    <dbReference type="NCBI Taxonomy" id="5888"/>
    <lineage>
        <taxon>Eukaryota</taxon>
        <taxon>Sar</taxon>
        <taxon>Alveolata</taxon>
        <taxon>Ciliophora</taxon>
        <taxon>Intramacronucleata</taxon>
        <taxon>Oligohymenophorea</taxon>
        <taxon>Peniculida</taxon>
        <taxon>Parameciidae</taxon>
        <taxon>Paramecium</taxon>
    </lineage>
</organism>
<dbReference type="SMART" id="SM00248">
    <property type="entry name" value="ANK"/>
    <property type="match status" value="3"/>
</dbReference>
<evidence type="ECO:0000313" key="10">
    <source>
        <dbReference type="EMBL" id="CAK72610.1"/>
    </source>
</evidence>
<keyword evidence="4 8" id="KW-0547">Nucleotide-binding</keyword>
<feature type="repeat" description="ANK" evidence="7">
    <location>
        <begin position="185"/>
        <end position="217"/>
    </location>
</feature>
<dbReference type="SMART" id="SM00220">
    <property type="entry name" value="S_TKc"/>
    <property type="match status" value="1"/>
</dbReference>
<dbReference type="OMA" id="FDSMEIS"/>
<evidence type="ECO:0000256" key="3">
    <source>
        <dbReference type="ARBA" id="ARBA00022679"/>
    </source>
</evidence>
<evidence type="ECO:0000256" key="4">
    <source>
        <dbReference type="ARBA" id="ARBA00022741"/>
    </source>
</evidence>
<dbReference type="InterPro" id="IPR017441">
    <property type="entry name" value="Protein_kinase_ATP_BS"/>
</dbReference>
<dbReference type="HOGENOM" id="CLU_013312_2_0_1"/>
<dbReference type="Gene3D" id="3.30.200.20">
    <property type="entry name" value="Phosphorylase Kinase, domain 1"/>
    <property type="match status" value="1"/>
</dbReference>
<dbReference type="PROSITE" id="PS00108">
    <property type="entry name" value="PROTEIN_KINASE_ST"/>
    <property type="match status" value="1"/>
</dbReference>
<dbReference type="PROSITE" id="PS50011">
    <property type="entry name" value="PROTEIN_KINASE_DOM"/>
    <property type="match status" value="1"/>
</dbReference>
<dbReference type="CDD" id="cd05123">
    <property type="entry name" value="STKc_AGC"/>
    <property type="match status" value="1"/>
</dbReference>
<dbReference type="Pfam" id="PF00069">
    <property type="entry name" value="Pkinase"/>
    <property type="match status" value="1"/>
</dbReference>
<dbReference type="SUPFAM" id="SSF48403">
    <property type="entry name" value="Ankyrin repeat"/>
    <property type="match status" value="1"/>
</dbReference>
<dbReference type="InterPro" id="IPR002110">
    <property type="entry name" value="Ankyrin_rpt"/>
</dbReference>
<evidence type="ECO:0000256" key="5">
    <source>
        <dbReference type="ARBA" id="ARBA00022777"/>
    </source>
</evidence>
<dbReference type="PROSITE" id="PS50297">
    <property type="entry name" value="ANK_REP_REGION"/>
    <property type="match status" value="3"/>
</dbReference>
<dbReference type="InParanoid" id="A0CP93"/>
<dbReference type="RefSeq" id="XP_001440007.1">
    <property type="nucleotide sequence ID" value="XM_001439970.1"/>
</dbReference>
<proteinExistence type="predicted"/>
<dbReference type="PANTHER" id="PTHR24351">
    <property type="entry name" value="RIBOSOMAL PROTEIN S6 KINASE"/>
    <property type="match status" value="1"/>
</dbReference>
<dbReference type="Gene3D" id="1.25.40.20">
    <property type="entry name" value="Ankyrin repeat-containing domain"/>
    <property type="match status" value="1"/>
</dbReference>
<dbReference type="InterPro" id="IPR000719">
    <property type="entry name" value="Prot_kinase_dom"/>
</dbReference>
<keyword evidence="1" id="KW-0723">Serine/threonine-protein kinase</keyword>
<dbReference type="InterPro" id="IPR008271">
    <property type="entry name" value="Ser/Thr_kinase_AS"/>
</dbReference>
<evidence type="ECO:0000256" key="6">
    <source>
        <dbReference type="ARBA" id="ARBA00022840"/>
    </source>
</evidence>
<evidence type="ECO:0000256" key="1">
    <source>
        <dbReference type="ARBA" id="ARBA00022527"/>
    </source>
</evidence>
<dbReference type="STRING" id="5888.A0CP93"/>
<dbReference type="Pfam" id="PF12796">
    <property type="entry name" value="Ank_2"/>
    <property type="match status" value="1"/>
</dbReference>
<dbReference type="GO" id="GO:0005634">
    <property type="term" value="C:nucleus"/>
    <property type="evidence" value="ECO:0000318"/>
    <property type="project" value="GO_Central"/>
</dbReference>
<dbReference type="SUPFAM" id="SSF56112">
    <property type="entry name" value="Protein kinase-like (PK-like)"/>
    <property type="match status" value="1"/>
</dbReference>
<dbReference type="InterPro" id="IPR011009">
    <property type="entry name" value="Kinase-like_dom_sf"/>
</dbReference>
<keyword evidence="11" id="KW-1185">Reference proteome</keyword>
<dbReference type="GO" id="GO:0005524">
    <property type="term" value="F:ATP binding"/>
    <property type="evidence" value="ECO:0007669"/>
    <property type="project" value="UniProtKB-UniRule"/>
</dbReference>
<feature type="domain" description="Protein kinase" evidence="9">
    <location>
        <begin position="310"/>
        <end position="566"/>
    </location>
</feature>
<accession>A0CP93</accession>
<dbReference type="FunFam" id="3.30.200.20:FF:000042">
    <property type="entry name" value="Aurora kinase A"/>
    <property type="match status" value="1"/>
</dbReference>
<feature type="repeat" description="ANK" evidence="7">
    <location>
        <begin position="119"/>
        <end position="151"/>
    </location>
</feature>
<keyword evidence="5" id="KW-0418">Kinase</keyword>
<dbReference type="AlphaFoldDB" id="A0CP93"/>
<dbReference type="FunFam" id="1.10.510.10:FF:000008">
    <property type="entry name" value="Non-specific serine/threonine protein kinase"/>
    <property type="match status" value="1"/>
</dbReference>
<feature type="binding site" evidence="8">
    <location>
        <position position="340"/>
    </location>
    <ligand>
        <name>ATP</name>
        <dbReference type="ChEBI" id="CHEBI:30616"/>
    </ligand>
</feature>
<dbReference type="InterPro" id="IPR036770">
    <property type="entry name" value="Ankyrin_rpt-contain_sf"/>
</dbReference>
<protein>
    <recommendedName>
        <fullName evidence="9">Protein kinase domain-containing protein</fullName>
    </recommendedName>
</protein>
<feature type="repeat" description="ANK" evidence="7">
    <location>
        <begin position="152"/>
        <end position="184"/>
    </location>
</feature>
<keyword evidence="6 8" id="KW-0067">ATP-binding</keyword>
<keyword evidence="3" id="KW-0808">Transferase</keyword>
<reference evidence="10 11" key="1">
    <citation type="journal article" date="2006" name="Nature">
        <title>Global trends of whole-genome duplications revealed by the ciliate Paramecium tetraurelia.</title>
        <authorList>
            <consortium name="Genoscope"/>
            <person name="Aury J.-M."/>
            <person name="Jaillon O."/>
            <person name="Duret L."/>
            <person name="Noel B."/>
            <person name="Jubin C."/>
            <person name="Porcel B.M."/>
            <person name="Segurens B."/>
            <person name="Daubin V."/>
            <person name="Anthouard V."/>
            <person name="Aiach N."/>
            <person name="Arnaiz O."/>
            <person name="Billaut A."/>
            <person name="Beisson J."/>
            <person name="Blanc I."/>
            <person name="Bouhouche K."/>
            <person name="Camara F."/>
            <person name="Duharcourt S."/>
            <person name="Guigo R."/>
            <person name="Gogendeau D."/>
            <person name="Katinka M."/>
            <person name="Keller A.-M."/>
            <person name="Kissmehl R."/>
            <person name="Klotz C."/>
            <person name="Koll F."/>
            <person name="Le Moue A."/>
            <person name="Lepere C."/>
            <person name="Malinsky S."/>
            <person name="Nowacki M."/>
            <person name="Nowak J.K."/>
            <person name="Plattner H."/>
            <person name="Poulain J."/>
            <person name="Ruiz F."/>
            <person name="Serrano V."/>
            <person name="Zagulski M."/>
            <person name="Dessen P."/>
            <person name="Betermier M."/>
            <person name="Weissenbach J."/>
            <person name="Scarpelli C."/>
            <person name="Schachter V."/>
            <person name="Sperling L."/>
            <person name="Meyer E."/>
            <person name="Cohen J."/>
            <person name="Wincker P."/>
        </authorList>
    </citation>
    <scope>NUCLEOTIDE SEQUENCE [LARGE SCALE GENOMIC DNA]</scope>
    <source>
        <strain evidence="10 11">Stock d4-2</strain>
    </source>
</reference>
<dbReference type="InterPro" id="IPR045270">
    <property type="entry name" value="STKc_AGC"/>
</dbReference>
<evidence type="ECO:0000256" key="8">
    <source>
        <dbReference type="PROSITE-ProRule" id="PRU10141"/>
    </source>
</evidence>
<dbReference type="Gene3D" id="1.10.510.10">
    <property type="entry name" value="Transferase(Phosphotransferase) domain 1"/>
    <property type="match status" value="1"/>
</dbReference>
<evidence type="ECO:0000256" key="7">
    <source>
        <dbReference type="PROSITE-ProRule" id="PRU00023"/>
    </source>
</evidence>
<dbReference type="EMBL" id="CT868130">
    <property type="protein sequence ID" value="CAK72610.1"/>
    <property type="molecule type" value="Genomic_DNA"/>
</dbReference>
<dbReference type="PROSITE" id="PS00107">
    <property type="entry name" value="PROTEIN_KINASE_ATP"/>
    <property type="match status" value="1"/>
</dbReference>
<name>A0CP93_PARTE</name>
<dbReference type="PROSITE" id="PS50088">
    <property type="entry name" value="ANK_REPEAT"/>
    <property type="match status" value="3"/>
</dbReference>
<evidence type="ECO:0000313" key="11">
    <source>
        <dbReference type="Proteomes" id="UP000000600"/>
    </source>
</evidence>
<dbReference type="eggNOG" id="KOG0598">
    <property type="taxonomic scope" value="Eukaryota"/>
</dbReference>
<dbReference type="Proteomes" id="UP000000600">
    <property type="component" value="Unassembled WGS sequence"/>
</dbReference>
<evidence type="ECO:0000259" key="9">
    <source>
        <dbReference type="PROSITE" id="PS50011"/>
    </source>
</evidence>
<dbReference type="GeneID" id="5025792"/>
<dbReference type="GO" id="GO:0005737">
    <property type="term" value="C:cytoplasm"/>
    <property type="evidence" value="ECO:0000318"/>
    <property type="project" value="GO_Central"/>
</dbReference>
<gene>
    <name evidence="10" type="ORF">GSPATT00009001001</name>
</gene>
<evidence type="ECO:0000256" key="2">
    <source>
        <dbReference type="ARBA" id="ARBA00022553"/>
    </source>
</evidence>
<dbReference type="KEGG" id="ptm:GSPATT00009001001"/>
<dbReference type="Pfam" id="PF00023">
    <property type="entry name" value="Ank"/>
    <property type="match status" value="1"/>
</dbReference>
<keyword evidence="7" id="KW-0040">ANK repeat</keyword>